<evidence type="ECO:0000256" key="5">
    <source>
        <dbReference type="RuleBase" id="RU003345"/>
    </source>
</evidence>
<dbReference type="PANTHER" id="PTHR11699">
    <property type="entry name" value="ALDEHYDE DEHYDROGENASE-RELATED"/>
    <property type="match status" value="1"/>
</dbReference>
<evidence type="ECO:0000256" key="1">
    <source>
        <dbReference type="ARBA" id="ARBA00009986"/>
    </source>
</evidence>
<evidence type="ECO:0000313" key="8">
    <source>
        <dbReference type="Proteomes" id="UP001165667"/>
    </source>
</evidence>
<dbReference type="InterPro" id="IPR016163">
    <property type="entry name" value="Ald_DH_C"/>
</dbReference>
<proteinExistence type="inferred from homology"/>
<dbReference type="PROSITE" id="PS00687">
    <property type="entry name" value="ALDEHYDE_DEHYDR_GLU"/>
    <property type="match status" value="1"/>
</dbReference>
<evidence type="ECO:0000259" key="6">
    <source>
        <dbReference type="Pfam" id="PF00171"/>
    </source>
</evidence>
<keyword evidence="2 5" id="KW-0560">Oxidoreductase</keyword>
<dbReference type="GO" id="GO:0004030">
    <property type="term" value="F:aldehyde dehydrogenase [NAD(P)+] activity"/>
    <property type="evidence" value="ECO:0007669"/>
    <property type="project" value="UniProtKB-ARBA"/>
</dbReference>
<dbReference type="InterPro" id="IPR016161">
    <property type="entry name" value="Ald_DH/histidinol_DH"/>
</dbReference>
<dbReference type="Pfam" id="PF00171">
    <property type="entry name" value="Aldedh"/>
    <property type="match status" value="1"/>
</dbReference>
<dbReference type="InterPro" id="IPR016160">
    <property type="entry name" value="Ald_DH_CS_CYS"/>
</dbReference>
<dbReference type="CDD" id="cd07112">
    <property type="entry name" value="ALDH_GABALDH-PuuC"/>
    <property type="match status" value="1"/>
</dbReference>
<dbReference type="Gene3D" id="3.40.605.10">
    <property type="entry name" value="Aldehyde Dehydrogenase, Chain A, domain 1"/>
    <property type="match status" value="1"/>
</dbReference>
<sequence>MSDLLTAGEYRAIAETMTLGGNAFINGIARPAISGETFPTVNPATGAELAHVAACGRADVDLAVQKARDAFADGRWRNQAPAERKRVLIAFAKLVEQNRHELAVLESLDSGKPVAECQTIDLPETVNTIRWHAELIDKIYDHTAPVGHAAMALVVREPIGVVGCVLPWNFPLLMMAWKIGPALAAGCSVIVKPAEETSLTALRLAELAFEAGVPAGVLNVVTGGGPEVGEPIGLHSGIDMVSFTGSTATGKRFLRYAADSNMKRVVLECGGKNPAVVFDDAEDLDLVAEQVVLGAFWNMGENCSATSRLIVHEGVKDDLLRRIKAYMREWRMGDPLDPTNRVGALVSREHFAKVKSYIDKIKDEKLDLIAGGKMEGGVYIEPTVVAGVTRESVLFKEEVFGPLLTVTTFNSVSEAIALANDTTYGLAASIYTGNLKKALKAAREIRAGTVTVNCFGEGDITTPFGGFQESGFGGRDKSIFAHDQYTEIKTIWIDISDRSVDDTVR</sequence>
<dbReference type="Gene3D" id="3.40.309.10">
    <property type="entry name" value="Aldehyde Dehydrogenase, Chain A, domain 2"/>
    <property type="match status" value="1"/>
</dbReference>
<evidence type="ECO:0000256" key="2">
    <source>
        <dbReference type="ARBA" id="ARBA00023002"/>
    </source>
</evidence>
<dbReference type="RefSeq" id="WP_282589043.1">
    <property type="nucleotide sequence ID" value="NZ_JAMOIM010000059.1"/>
</dbReference>
<dbReference type="Proteomes" id="UP001165667">
    <property type="component" value="Unassembled WGS sequence"/>
</dbReference>
<evidence type="ECO:0000256" key="3">
    <source>
        <dbReference type="ARBA" id="ARBA00023097"/>
    </source>
</evidence>
<comment type="similarity">
    <text evidence="1 5">Belongs to the aldehyde dehydrogenase family.</text>
</comment>
<dbReference type="SUPFAM" id="SSF53720">
    <property type="entry name" value="ALDH-like"/>
    <property type="match status" value="1"/>
</dbReference>
<reference evidence="7" key="1">
    <citation type="submission" date="2022-05" db="EMBL/GenBank/DDBJ databases">
        <authorList>
            <person name="Pankratov T."/>
        </authorList>
    </citation>
    <scope>NUCLEOTIDE SEQUENCE</scope>
    <source>
        <strain evidence="7">BP6-180914</strain>
    </source>
</reference>
<keyword evidence="8" id="KW-1185">Reference proteome</keyword>
<gene>
    <name evidence="7" type="ORF">M8523_32700</name>
</gene>
<name>A0AA41Z8W9_9HYPH</name>
<dbReference type="AlphaFoldDB" id="A0AA41Z8W9"/>
<dbReference type="FunFam" id="3.40.605.10:FF:000001">
    <property type="entry name" value="Aldehyde dehydrogenase 1"/>
    <property type="match status" value="1"/>
</dbReference>
<feature type="active site" evidence="4">
    <location>
        <position position="268"/>
    </location>
</feature>
<dbReference type="EMBL" id="JAMOIM010000059">
    <property type="protein sequence ID" value="MCW6512668.1"/>
    <property type="molecule type" value="Genomic_DNA"/>
</dbReference>
<dbReference type="InterPro" id="IPR029510">
    <property type="entry name" value="Ald_DH_CS_GLU"/>
</dbReference>
<comment type="caution">
    <text evidence="7">The sequence shown here is derived from an EMBL/GenBank/DDBJ whole genome shotgun (WGS) entry which is preliminary data.</text>
</comment>
<organism evidence="7 8">
    <name type="scientific">Lichenifustis flavocetrariae</name>
    <dbReference type="NCBI Taxonomy" id="2949735"/>
    <lineage>
        <taxon>Bacteria</taxon>
        <taxon>Pseudomonadati</taxon>
        <taxon>Pseudomonadota</taxon>
        <taxon>Alphaproteobacteria</taxon>
        <taxon>Hyphomicrobiales</taxon>
        <taxon>Lichenihabitantaceae</taxon>
        <taxon>Lichenifustis</taxon>
    </lineage>
</organism>
<dbReference type="PROSITE" id="PS00070">
    <property type="entry name" value="ALDEHYDE_DEHYDR_CYS"/>
    <property type="match status" value="1"/>
</dbReference>
<feature type="domain" description="Aldehyde dehydrogenase" evidence="6">
    <location>
        <begin position="35"/>
        <end position="491"/>
    </location>
</feature>
<dbReference type="InterPro" id="IPR015590">
    <property type="entry name" value="Aldehyde_DH_dom"/>
</dbReference>
<accession>A0AA41Z8W9</accession>
<dbReference type="InterPro" id="IPR016162">
    <property type="entry name" value="Ald_DH_N"/>
</dbReference>
<evidence type="ECO:0000313" key="7">
    <source>
        <dbReference type="EMBL" id="MCW6512668.1"/>
    </source>
</evidence>
<evidence type="ECO:0000256" key="4">
    <source>
        <dbReference type="PROSITE-ProRule" id="PRU10007"/>
    </source>
</evidence>
<dbReference type="FunFam" id="3.40.309.10:FF:000012">
    <property type="entry name" value="Betaine aldehyde dehydrogenase"/>
    <property type="match status" value="1"/>
</dbReference>
<keyword evidence="3" id="KW-0558">Oxidation</keyword>
<protein>
    <submittedName>
        <fullName evidence="7">Aldehyde dehydrogenase</fullName>
    </submittedName>
</protein>